<keyword evidence="3" id="KW-1185">Reference proteome</keyword>
<reference evidence="3" key="1">
    <citation type="journal article" date="2014" name="Science">
        <title>The coffee genome provides insight into the convergent evolution of caffeine biosynthesis.</title>
        <authorList>
            <person name="Denoeud F."/>
            <person name="Carretero-Paulet L."/>
            <person name="Dereeper A."/>
            <person name="Droc G."/>
            <person name="Guyot R."/>
            <person name="Pietrella M."/>
            <person name="Zheng C."/>
            <person name="Alberti A."/>
            <person name="Anthony F."/>
            <person name="Aprea G."/>
            <person name="Aury J.M."/>
            <person name="Bento P."/>
            <person name="Bernard M."/>
            <person name="Bocs S."/>
            <person name="Campa C."/>
            <person name="Cenci A."/>
            <person name="Combes M.C."/>
            <person name="Crouzillat D."/>
            <person name="Da Silva C."/>
            <person name="Daddiego L."/>
            <person name="De Bellis F."/>
            <person name="Dussert S."/>
            <person name="Garsmeur O."/>
            <person name="Gayraud T."/>
            <person name="Guignon V."/>
            <person name="Jahn K."/>
            <person name="Jamilloux V."/>
            <person name="Joet T."/>
            <person name="Labadie K."/>
            <person name="Lan T."/>
            <person name="Leclercq J."/>
            <person name="Lepelley M."/>
            <person name="Leroy T."/>
            <person name="Li L.T."/>
            <person name="Librado P."/>
            <person name="Lopez L."/>
            <person name="Munoz A."/>
            <person name="Noel B."/>
            <person name="Pallavicini A."/>
            <person name="Perrotta G."/>
            <person name="Poncet V."/>
            <person name="Pot D."/>
            <person name="Priyono X."/>
            <person name="Rigoreau M."/>
            <person name="Rouard M."/>
            <person name="Rozas J."/>
            <person name="Tranchant-Dubreuil C."/>
            <person name="VanBuren R."/>
            <person name="Zhang Q."/>
            <person name="Andrade A.C."/>
            <person name="Argout X."/>
            <person name="Bertrand B."/>
            <person name="de Kochko A."/>
            <person name="Graziosi G."/>
            <person name="Henry R.J."/>
            <person name="Jayarama X."/>
            <person name="Ming R."/>
            <person name="Nagai C."/>
            <person name="Rounsley S."/>
            <person name="Sankoff D."/>
            <person name="Giuliano G."/>
            <person name="Albert V.A."/>
            <person name="Wincker P."/>
            <person name="Lashermes P."/>
        </authorList>
    </citation>
    <scope>NUCLEOTIDE SEQUENCE [LARGE SCALE GENOMIC DNA]</scope>
    <source>
        <strain evidence="3">cv. DH200-94</strain>
    </source>
</reference>
<protein>
    <recommendedName>
        <fullName evidence="1">Bet v I/Major latex protein domain-containing protein</fullName>
    </recommendedName>
</protein>
<dbReference type="PhylomeDB" id="A0A068TX37"/>
<accession>A0A068TX37</accession>
<dbReference type="InterPro" id="IPR051761">
    <property type="entry name" value="MLP-like_ligand-binding"/>
</dbReference>
<evidence type="ECO:0000313" key="2">
    <source>
        <dbReference type="EMBL" id="CDP00796.1"/>
    </source>
</evidence>
<gene>
    <name evidence="2" type="ORF">GSCOC_T00032884001</name>
</gene>
<organism evidence="2 3">
    <name type="scientific">Coffea canephora</name>
    <name type="common">Robusta coffee</name>
    <dbReference type="NCBI Taxonomy" id="49390"/>
    <lineage>
        <taxon>Eukaryota</taxon>
        <taxon>Viridiplantae</taxon>
        <taxon>Streptophyta</taxon>
        <taxon>Embryophyta</taxon>
        <taxon>Tracheophyta</taxon>
        <taxon>Spermatophyta</taxon>
        <taxon>Magnoliopsida</taxon>
        <taxon>eudicotyledons</taxon>
        <taxon>Gunneridae</taxon>
        <taxon>Pentapetalae</taxon>
        <taxon>asterids</taxon>
        <taxon>lamiids</taxon>
        <taxon>Gentianales</taxon>
        <taxon>Rubiaceae</taxon>
        <taxon>Ixoroideae</taxon>
        <taxon>Gardenieae complex</taxon>
        <taxon>Bertiereae - Coffeeae clade</taxon>
        <taxon>Coffeeae</taxon>
        <taxon>Coffea</taxon>
    </lineage>
</organism>
<evidence type="ECO:0000313" key="3">
    <source>
        <dbReference type="Proteomes" id="UP000295252"/>
    </source>
</evidence>
<dbReference type="Gene3D" id="3.30.530.20">
    <property type="match status" value="1"/>
</dbReference>
<dbReference type="EMBL" id="HG739089">
    <property type="protein sequence ID" value="CDP00796.1"/>
    <property type="molecule type" value="Genomic_DNA"/>
</dbReference>
<dbReference type="Gramene" id="CDP00796">
    <property type="protein sequence ID" value="CDP00796"/>
    <property type="gene ID" value="GSCOC_T00032884001"/>
</dbReference>
<dbReference type="AlphaFoldDB" id="A0A068TX37"/>
<dbReference type="PANTHER" id="PTHR31907">
    <property type="entry name" value="MLP-LIKE PROTEIN 423"/>
    <property type="match status" value="1"/>
</dbReference>
<sequence length="110" mass="12484">MAQLRKLELETEIKSSPERVFDVCQNKTSRVPKISPDKLQSIQVLEGPKVMETVVGSVRFWSCVMGGPVIAKDKIDATDMENKTIIIEFIEVKSQSIQEFQSNTWRKSPT</sequence>
<dbReference type="InParanoid" id="A0A068TX37"/>
<dbReference type="GO" id="GO:0006952">
    <property type="term" value="P:defense response"/>
    <property type="evidence" value="ECO:0007669"/>
    <property type="project" value="InterPro"/>
</dbReference>
<proteinExistence type="predicted"/>
<dbReference type="SUPFAM" id="SSF55961">
    <property type="entry name" value="Bet v1-like"/>
    <property type="match status" value="1"/>
</dbReference>
<name>A0A068TX37_COFCA</name>
<dbReference type="OrthoDB" id="1072116at2759"/>
<dbReference type="InterPro" id="IPR000916">
    <property type="entry name" value="Bet_v_I/MLP"/>
</dbReference>
<evidence type="ECO:0000259" key="1">
    <source>
        <dbReference type="Pfam" id="PF00407"/>
    </source>
</evidence>
<dbReference type="Proteomes" id="UP000295252">
    <property type="component" value="Chromosome III"/>
</dbReference>
<dbReference type="Pfam" id="PF00407">
    <property type="entry name" value="Bet_v_1"/>
    <property type="match status" value="1"/>
</dbReference>
<dbReference type="InterPro" id="IPR023393">
    <property type="entry name" value="START-like_dom_sf"/>
</dbReference>
<feature type="domain" description="Bet v I/Major latex protein" evidence="1">
    <location>
        <begin position="5"/>
        <end position="91"/>
    </location>
</feature>